<dbReference type="Gene3D" id="2.40.50.770">
    <property type="entry name" value="RecQ-mediated genome instability protein Rmi1, C-terminal domain"/>
    <property type="match status" value="1"/>
</dbReference>
<dbReference type="RefSeq" id="XP_006688482.1">
    <property type="nucleotide sequence ID" value="XM_006688419.1"/>
</dbReference>
<organism evidence="3">
    <name type="scientific">Candida tenuis (strain ATCC 10573 / BCRC 21748 / CBS 615 / JCM 9827 / NBRC 10315 / NRRL Y-1498 / VKM Y-70)</name>
    <name type="common">Yeast</name>
    <name type="synonym">Yamadazyma tenuis</name>
    <dbReference type="NCBI Taxonomy" id="590646"/>
    <lineage>
        <taxon>Eukaryota</taxon>
        <taxon>Fungi</taxon>
        <taxon>Dikarya</taxon>
        <taxon>Ascomycota</taxon>
        <taxon>Saccharomycotina</taxon>
        <taxon>Pichiomycetes</taxon>
        <taxon>Debaryomycetaceae</taxon>
        <taxon>Yamadazyma</taxon>
    </lineage>
</organism>
<reference evidence="2 3" key="1">
    <citation type="journal article" date="2011" name="Proc. Natl. Acad. Sci. U.S.A.">
        <title>Comparative genomics of xylose-fermenting fungi for enhanced biofuel production.</title>
        <authorList>
            <person name="Wohlbach D.J."/>
            <person name="Kuo A."/>
            <person name="Sato T.K."/>
            <person name="Potts K.M."/>
            <person name="Salamov A.A."/>
            <person name="LaButti K.M."/>
            <person name="Sun H."/>
            <person name="Clum A."/>
            <person name="Pangilinan J.L."/>
            <person name="Lindquist E.A."/>
            <person name="Lucas S."/>
            <person name="Lapidus A."/>
            <person name="Jin M."/>
            <person name="Gunawan C."/>
            <person name="Balan V."/>
            <person name="Dale B.E."/>
            <person name="Jeffries T.W."/>
            <person name="Zinkel R."/>
            <person name="Barry K.W."/>
            <person name="Grigoriev I.V."/>
            <person name="Gasch A.P."/>
        </authorList>
    </citation>
    <scope>NUCLEOTIDE SEQUENCE [LARGE SCALE GENOMIC DNA]</scope>
    <source>
        <strain evidence="3">ATCC 10573 / BCRC 21748 / CBS 615 / JCM 9827 / NBRC 10315 / NRRL Y-1498 / VKM Y-70</strain>
    </source>
</reference>
<dbReference type="Proteomes" id="UP000000707">
    <property type="component" value="Unassembled WGS sequence"/>
</dbReference>
<feature type="domain" description="RecQ mediated genome instability protein 1 OB-fold" evidence="1">
    <location>
        <begin position="11"/>
        <end position="164"/>
    </location>
</feature>
<proteinExistence type="predicted"/>
<accession>G3B7S8</accession>
<dbReference type="OrthoDB" id="341511at2759"/>
<protein>
    <recommendedName>
        <fullName evidence="1">RecQ mediated genome instability protein 1 OB-fold domain-containing protein</fullName>
    </recommendedName>
</protein>
<dbReference type="AlphaFoldDB" id="G3B7S8"/>
<evidence type="ECO:0000313" key="2">
    <source>
        <dbReference type="EMBL" id="EGV62312.1"/>
    </source>
</evidence>
<keyword evidence="3" id="KW-1185">Reference proteome</keyword>
<dbReference type="STRING" id="590646.G3B7S8"/>
<dbReference type="Pfam" id="PF08585">
    <property type="entry name" value="RMI1_N_C"/>
    <property type="match status" value="1"/>
</dbReference>
<dbReference type="eggNOG" id="ENOG502SXZQ">
    <property type="taxonomic scope" value="Eukaryota"/>
</dbReference>
<dbReference type="GeneID" id="18246016"/>
<evidence type="ECO:0000259" key="1">
    <source>
        <dbReference type="Pfam" id="PF08585"/>
    </source>
</evidence>
<dbReference type="KEGG" id="cten:18246016"/>
<gene>
    <name evidence="2" type="ORF">CANTEDRAFT_108251</name>
</gene>
<dbReference type="InterPro" id="IPR042470">
    <property type="entry name" value="RMI1_N_C_sf"/>
</dbReference>
<sequence length="190" mass="21296">MSNPERNAFNPQEFANKPSDQTRLPVAFNVIHVDDISKSKIAKLEEWMKYKDPNEVGVDRLNRSGAGTNQHIIREIDVSDNDNARLMETTSLFDSSVYKLTLRDNFDNYCFAYEYNDKLPFLRTGSTLPIPIKLGGKLIISSGATVANGALLVDRKVCKYIGVDESSELVKALNSNLVEKSINILQNPEL</sequence>
<name>G3B7S8_CANTC</name>
<evidence type="ECO:0000313" key="3">
    <source>
        <dbReference type="Proteomes" id="UP000000707"/>
    </source>
</evidence>
<dbReference type="HOGENOM" id="CLU_112152_0_0_1"/>
<dbReference type="EMBL" id="GL996527">
    <property type="protein sequence ID" value="EGV62312.1"/>
    <property type="molecule type" value="Genomic_DNA"/>
</dbReference>
<dbReference type="InterPro" id="IPR013894">
    <property type="entry name" value="RMI1_OB"/>
</dbReference>